<evidence type="ECO:0000313" key="1">
    <source>
        <dbReference type="EMBL" id="KAK5991986.1"/>
    </source>
</evidence>
<proteinExistence type="predicted"/>
<dbReference type="Proteomes" id="UP001338125">
    <property type="component" value="Unassembled WGS sequence"/>
</dbReference>
<accession>A0ABR0SJT4</accession>
<evidence type="ECO:0000313" key="2">
    <source>
        <dbReference type="Proteomes" id="UP001338125"/>
    </source>
</evidence>
<sequence>MDPNSTEAEHQEPAIYRLPAEMWSEVVGNCDVETLDVLSKVSKECRQQASPALFERIKFIGTDIRLYRCLGDLFSRPEEPATAQILLSVKQATLEIHASFELIMADKETFPMRNGVPYKLSRCLVQFIQSMRNLRVLWLQFPHSFVNQRHNFIDWLRLSRPWQLNNLRLVGDEEVVTRMIQHCVPGTLEALHIDSPVGSAAYRAAAQHHGGIKWLHLLLANGGDESLMFIPDMTTRTLRRIAVDFAQLEWLIIDDRNLTCSRNIGLGTIHDVFMRIMSRRFPNLTRLAFTFRVRWLSRVMLRHRFGDPRRDKWYPYLMHRIANALPNLRELVMFRKYPQVYRGFREFDGEETVVKPETIDMTLPETMFPLGLVESSPPEADPESFVD</sequence>
<organism evidence="1 2">
    <name type="scientific">Cladobotryum mycophilum</name>
    <dbReference type="NCBI Taxonomy" id="491253"/>
    <lineage>
        <taxon>Eukaryota</taxon>
        <taxon>Fungi</taxon>
        <taxon>Dikarya</taxon>
        <taxon>Ascomycota</taxon>
        <taxon>Pezizomycotina</taxon>
        <taxon>Sordariomycetes</taxon>
        <taxon>Hypocreomycetidae</taxon>
        <taxon>Hypocreales</taxon>
        <taxon>Hypocreaceae</taxon>
        <taxon>Cladobotryum</taxon>
    </lineage>
</organism>
<gene>
    <name evidence="1" type="ORF">PT974_05382</name>
</gene>
<evidence type="ECO:0008006" key="3">
    <source>
        <dbReference type="Google" id="ProtNLM"/>
    </source>
</evidence>
<reference evidence="1 2" key="1">
    <citation type="submission" date="2024-01" db="EMBL/GenBank/DDBJ databases">
        <title>Complete genome of Cladobotryum mycophilum ATHUM6906.</title>
        <authorList>
            <person name="Christinaki A.C."/>
            <person name="Myridakis A.I."/>
            <person name="Kouvelis V.N."/>
        </authorList>
    </citation>
    <scope>NUCLEOTIDE SEQUENCE [LARGE SCALE GENOMIC DNA]</scope>
    <source>
        <strain evidence="1 2">ATHUM6906</strain>
    </source>
</reference>
<protein>
    <recommendedName>
        <fullName evidence="3">F-box domain-containing protein</fullName>
    </recommendedName>
</protein>
<name>A0ABR0SJT4_9HYPO</name>
<comment type="caution">
    <text evidence="1">The sequence shown here is derived from an EMBL/GenBank/DDBJ whole genome shotgun (WGS) entry which is preliminary data.</text>
</comment>
<dbReference type="EMBL" id="JAVFKD010000012">
    <property type="protein sequence ID" value="KAK5991986.1"/>
    <property type="molecule type" value="Genomic_DNA"/>
</dbReference>
<keyword evidence="2" id="KW-1185">Reference proteome</keyword>